<organism evidence="1 2">
    <name type="scientific">Flavobacterium xueshanense</name>
    <dbReference type="NCBI Taxonomy" id="935223"/>
    <lineage>
        <taxon>Bacteria</taxon>
        <taxon>Pseudomonadati</taxon>
        <taxon>Bacteroidota</taxon>
        <taxon>Flavobacteriia</taxon>
        <taxon>Flavobacteriales</taxon>
        <taxon>Flavobacteriaceae</taxon>
        <taxon>Flavobacterium</taxon>
    </lineage>
</organism>
<gene>
    <name evidence="1" type="ORF">SAMN04488131_1195</name>
</gene>
<keyword evidence="2" id="KW-1185">Reference proteome</keyword>
<proteinExistence type="predicted"/>
<dbReference type="AlphaFoldDB" id="A0A1I2IC46"/>
<name>A0A1I2IC46_9FLAO</name>
<protein>
    <submittedName>
        <fullName evidence="1">Uncharacterized protein</fullName>
    </submittedName>
</protein>
<sequence>MILKKSPNLAAMGASILFINAYNPFRVLNSERVAFKKDTADSGTTCDRRTQSYAPKKENNRRIWALCFCGQFLYYYFQTSYICALEIERK</sequence>
<evidence type="ECO:0000313" key="1">
    <source>
        <dbReference type="EMBL" id="SFF39200.1"/>
    </source>
</evidence>
<reference evidence="2" key="1">
    <citation type="submission" date="2016-10" db="EMBL/GenBank/DDBJ databases">
        <authorList>
            <person name="Varghese N."/>
            <person name="Submissions S."/>
        </authorList>
    </citation>
    <scope>NUCLEOTIDE SEQUENCE [LARGE SCALE GENOMIC DNA]</scope>
    <source>
        <strain evidence="2">CGMCC 1.9227</strain>
    </source>
</reference>
<dbReference type="EMBL" id="FONQ01000019">
    <property type="protein sequence ID" value="SFF39200.1"/>
    <property type="molecule type" value="Genomic_DNA"/>
</dbReference>
<dbReference type="Proteomes" id="UP000198596">
    <property type="component" value="Unassembled WGS sequence"/>
</dbReference>
<evidence type="ECO:0000313" key="2">
    <source>
        <dbReference type="Proteomes" id="UP000198596"/>
    </source>
</evidence>
<dbReference type="STRING" id="935223.SAMN04488131_1195"/>
<accession>A0A1I2IC46</accession>